<dbReference type="SUPFAM" id="SSF46785">
    <property type="entry name" value="Winged helix' DNA-binding domain"/>
    <property type="match status" value="1"/>
</dbReference>
<dbReference type="OrthoDB" id="9805928at2"/>
<dbReference type="AlphaFoldDB" id="A0A2M8VXQ6"/>
<organism evidence="3 4">
    <name type="scientific">Polynucleobacter brandtiae</name>
    <dbReference type="NCBI Taxonomy" id="1938816"/>
    <lineage>
        <taxon>Bacteria</taxon>
        <taxon>Pseudomonadati</taxon>
        <taxon>Pseudomonadota</taxon>
        <taxon>Betaproteobacteria</taxon>
        <taxon>Burkholderiales</taxon>
        <taxon>Burkholderiaceae</taxon>
        <taxon>Polynucleobacter</taxon>
    </lineage>
</organism>
<evidence type="ECO:0000259" key="1">
    <source>
        <dbReference type="Pfam" id="PF00126"/>
    </source>
</evidence>
<reference evidence="3 4" key="1">
    <citation type="submission" date="2017-11" db="EMBL/GenBank/DDBJ databases">
        <title>Genomic Encyclopedia of Type Strains, Phase III (KMG-III): the genomes of soil and plant-associated and newly described type strains.</title>
        <authorList>
            <person name="Whitman W."/>
        </authorList>
    </citation>
    <scope>NUCLEOTIDE SEQUENCE [LARGE SCALE GENOMIC DNA]</scope>
    <source>
        <strain evidence="3 4">UB-Domo-W1</strain>
    </source>
</reference>
<dbReference type="PANTHER" id="PTHR38431:SF1">
    <property type="entry name" value="BLL2305 PROTEIN"/>
    <property type="match status" value="1"/>
</dbReference>
<dbReference type="InterPro" id="IPR036390">
    <property type="entry name" value="WH_DNA-bd_sf"/>
</dbReference>
<dbReference type="InterPro" id="IPR000847">
    <property type="entry name" value="LysR_HTH_N"/>
</dbReference>
<name>A0A2M8VXQ6_9BURK</name>
<dbReference type="RefSeq" id="WP_100378420.1">
    <property type="nucleotide sequence ID" value="NZ_CBCSBW010000004.1"/>
</dbReference>
<dbReference type="EMBL" id="PGTX01000001">
    <property type="protein sequence ID" value="PJI82635.1"/>
    <property type="molecule type" value="Genomic_DNA"/>
</dbReference>
<dbReference type="InterPro" id="IPR036388">
    <property type="entry name" value="WH-like_DNA-bd_sf"/>
</dbReference>
<dbReference type="GO" id="GO:0003700">
    <property type="term" value="F:DNA-binding transcription factor activity"/>
    <property type="evidence" value="ECO:0007669"/>
    <property type="project" value="InterPro"/>
</dbReference>
<dbReference type="SUPFAM" id="SSF53850">
    <property type="entry name" value="Periplasmic binding protein-like II"/>
    <property type="match status" value="1"/>
</dbReference>
<dbReference type="Gene3D" id="1.10.10.10">
    <property type="entry name" value="Winged helix-like DNA-binding domain superfamily/Winged helix DNA-binding domain"/>
    <property type="match status" value="1"/>
</dbReference>
<feature type="domain" description="PBP" evidence="2">
    <location>
        <begin position="141"/>
        <end position="318"/>
    </location>
</feature>
<keyword evidence="4" id="KW-1185">Reference proteome</keyword>
<evidence type="ECO:0000313" key="4">
    <source>
        <dbReference type="Proteomes" id="UP000229366"/>
    </source>
</evidence>
<feature type="domain" description="HTH lysR-type" evidence="1">
    <location>
        <begin position="34"/>
        <end position="85"/>
    </location>
</feature>
<dbReference type="Pfam" id="PF00126">
    <property type="entry name" value="HTH_1"/>
    <property type="match status" value="1"/>
</dbReference>
<evidence type="ECO:0000259" key="2">
    <source>
        <dbReference type="Pfam" id="PF12727"/>
    </source>
</evidence>
<protein>
    <submittedName>
        <fullName evidence="3">Molybdate transport repressor ModE-like protein</fullName>
    </submittedName>
</protein>
<proteinExistence type="predicted"/>
<dbReference type="InterPro" id="IPR024370">
    <property type="entry name" value="PBP_domain"/>
</dbReference>
<accession>A0A2M8VXQ6</accession>
<gene>
    <name evidence="3" type="ORF">B0G85_0008</name>
</gene>
<dbReference type="Proteomes" id="UP000229366">
    <property type="component" value="Unassembled WGS sequence"/>
</dbReference>
<comment type="caution">
    <text evidence="3">The sequence shown here is derived from an EMBL/GenBank/DDBJ whole genome shotgun (WGS) entry which is preliminary data.</text>
</comment>
<dbReference type="Pfam" id="PF12727">
    <property type="entry name" value="PBP_like"/>
    <property type="match status" value="1"/>
</dbReference>
<sequence>MRIKIKPSISLISTVGGKPSSIDLAWVIELLSGIKEGKSMTIAAQSAGISYRTIWNHLKLAEKELGIALLDSVKGHGSKLSAAGELLLGSTKQLEDRFSALFPSEAIKLQEQLMTITNQLNSKWKIAASSDPIIEKLISKSANFELRTMGSGQSLESLIAGKSDIAGFHVPDEGSIKAIYLELKQQGIDAIPVMKREQGLIVAKGNPHKIKTIRDLARPEVRFINRQKGAGTRLMLDNLLEAQGIASKQIKGYQHEEFTHSAVATAILANIADAGLGLHHVAKEYKLHFIPLNIETFFLAMPTGLAKQSAVAALIKNIRNHAGDTIGYSQLKLRNRYKP</sequence>
<dbReference type="PANTHER" id="PTHR38431">
    <property type="entry name" value="BLL2305 PROTEIN"/>
    <property type="match status" value="1"/>
</dbReference>
<dbReference type="Gene3D" id="3.40.190.10">
    <property type="entry name" value="Periplasmic binding protein-like II"/>
    <property type="match status" value="1"/>
</dbReference>
<evidence type="ECO:0000313" key="3">
    <source>
        <dbReference type="EMBL" id="PJI82635.1"/>
    </source>
</evidence>